<keyword evidence="3" id="KW-1185">Reference proteome</keyword>
<feature type="region of interest" description="Disordered" evidence="1">
    <location>
        <begin position="10"/>
        <end position="29"/>
    </location>
</feature>
<evidence type="ECO:0000256" key="1">
    <source>
        <dbReference type="SAM" id="MobiDB-lite"/>
    </source>
</evidence>
<name>A0AAV7K9G8_9METZ</name>
<dbReference type="AlphaFoldDB" id="A0AAV7K9G8"/>
<evidence type="ECO:0000313" key="3">
    <source>
        <dbReference type="Proteomes" id="UP001165289"/>
    </source>
</evidence>
<sequence>MQNISLLSESFYADPWTPDTPSEDGSDLWQSKLENCSSKKLGNKFDNDFTSQDKQFPAHLMPCPELPPPLDLEKGLRRMV</sequence>
<dbReference type="Proteomes" id="UP001165289">
    <property type="component" value="Unassembled WGS sequence"/>
</dbReference>
<feature type="compositionally biased region" description="Basic and acidic residues" evidence="1">
    <location>
        <begin position="71"/>
        <end position="80"/>
    </location>
</feature>
<evidence type="ECO:0000313" key="2">
    <source>
        <dbReference type="EMBL" id="KAI6657676.1"/>
    </source>
</evidence>
<reference evidence="2 3" key="1">
    <citation type="journal article" date="2023" name="BMC Biol.">
        <title>The compact genome of the sponge Oopsacas minuta (Hexactinellida) is lacking key metazoan core genes.</title>
        <authorList>
            <person name="Santini S."/>
            <person name="Schenkelaars Q."/>
            <person name="Jourda C."/>
            <person name="Duchesne M."/>
            <person name="Belahbib H."/>
            <person name="Rocher C."/>
            <person name="Selva M."/>
            <person name="Riesgo A."/>
            <person name="Vervoort M."/>
            <person name="Leys S.P."/>
            <person name="Kodjabachian L."/>
            <person name="Le Bivic A."/>
            <person name="Borchiellini C."/>
            <person name="Claverie J.M."/>
            <person name="Renard E."/>
        </authorList>
    </citation>
    <scope>NUCLEOTIDE SEQUENCE [LARGE SCALE GENOMIC DNA]</scope>
    <source>
        <strain evidence="2">SPO-2</strain>
    </source>
</reference>
<comment type="caution">
    <text evidence="2">The sequence shown here is derived from an EMBL/GenBank/DDBJ whole genome shotgun (WGS) entry which is preliminary data.</text>
</comment>
<proteinExistence type="predicted"/>
<protein>
    <submittedName>
        <fullName evidence="2">Uncharacterized protein</fullName>
    </submittedName>
</protein>
<feature type="region of interest" description="Disordered" evidence="1">
    <location>
        <begin position="56"/>
        <end position="80"/>
    </location>
</feature>
<accession>A0AAV7K9G8</accession>
<dbReference type="EMBL" id="JAKMXF010000111">
    <property type="protein sequence ID" value="KAI6657676.1"/>
    <property type="molecule type" value="Genomic_DNA"/>
</dbReference>
<organism evidence="2 3">
    <name type="scientific">Oopsacas minuta</name>
    <dbReference type="NCBI Taxonomy" id="111878"/>
    <lineage>
        <taxon>Eukaryota</taxon>
        <taxon>Metazoa</taxon>
        <taxon>Porifera</taxon>
        <taxon>Hexactinellida</taxon>
        <taxon>Hexasterophora</taxon>
        <taxon>Lyssacinosida</taxon>
        <taxon>Leucopsacidae</taxon>
        <taxon>Oopsacas</taxon>
    </lineage>
</organism>
<gene>
    <name evidence="2" type="ORF">LOD99_419</name>
</gene>